<comment type="caution">
    <text evidence="1">The sequence shown here is derived from an EMBL/GenBank/DDBJ whole genome shotgun (WGS) entry which is preliminary data.</text>
</comment>
<dbReference type="EMBL" id="CAJJDM010000128">
    <property type="protein sequence ID" value="CAD8104729.1"/>
    <property type="molecule type" value="Genomic_DNA"/>
</dbReference>
<proteinExistence type="predicted"/>
<dbReference type="AlphaFoldDB" id="A0A8S1PPV6"/>
<name>A0A8S1PPV6_PARPR</name>
<evidence type="ECO:0000313" key="1">
    <source>
        <dbReference type="EMBL" id="CAD8104729.1"/>
    </source>
</evidence>
<gene>
    <name evidence="1" type="ORF">PPRIM_AZ9-3.1.T1250029</name>
</gene>
<accession>A0A8S1PPV6</accession>
<protein>
    <submittedName>
        <fullName evidence="1">Uncharacterized protein</fullName>
    </submittedName>
</protein>
<dbReference type="Proteomes" id="UP000688137">
    <property type="component" value="Unassembled WGS sequence"/>
</dbReference>
<keyword evidence="2" id="KW-1185">Reference proteome</keyword>
<reference evidence="1" key="1">
    <citation type="submission" date="2021-01" db="EMBL/GenBank/DDBJ databases">
        <authorList>
            <consortium name="Genoscope - CEA"/>
            <person name="William W."/>
        </authorList>
    </citation>
    <scope>NUCLEOTIDE SEQUENCE</scope>
</reference>
<evidence type="ECO:0000313" key="2">
    <source>
        <dbReference type="Proteomes" id="UP000688137"/>
    </source>
</evidence>
<sequence length="80" mass="9532">MIAIFIPQDQSKCDVLWKLKLNIKLYLQHIQFMYFKVVVQKNLLDIPLTELKTVIGLARNPTFTLLFVQQNKQFKQFIFS</sequence>
<organism evidence="1 2">
    <name type="scientific">Paramecium primaurelia</name>
    <dbReference type="NCBI Taxonomy" id="5886"/>
    <lineage>
        <taxon>Eukaryota</taxon>
        <taxon>Sar</taxon>
        <taxon>Alveolata</taxon>
        <taxon>Ciliophora</taxon>
        <taxon>Intramacronucleata</taxon>
        <taxon>Oligohymenophorea</taxon>
        <taxon>Peniculida</taxon>
        <taxon>Parameciidae</taxon>
        <taxon>Paramecium</taxon>
    </lineage>
</organism>